<reference evidence="4 5" key="1">
    <citation type="submission" date="2020-03" db="EMBL/GenBank/DDBJ databases">
        <title>Cyclobacterium plantarum sp. nov., a marine bacterium isolated from a coastal-marine wetland.</title>
        <authorList>
            <person name="Sanchez-Porro C."/>
            <person name="Ventosa A."/>
            <person name="Amoozegar M."/>
        </authorList>
    </citation>
    <scope>NUCLEOTIDE SEQUENCE [LARGE SCALE GENOMIC DNA]</scope>
    <source>
        <strain evidence="4 5">GBPx2</strain>
    </source>
</reference>
<protein>
    <submittedName>
        <fullName evidence="4">Peptidase M14</fullName>
    </submittedName>
</protein>
<dbReference type="PROSITE" id="PS52035">
    <property type="entry name" value="PEPTIDASE_M14"/>
    <property type="match status" value="1"/>
</dbReference>
<accession>A0ABX0HB36</accession>
<gene>
    <name evidence="4" type="ORF">G9Q97_19820</name>
</gene>
<feature type="active site" description="Proton donor/acceptor" evidence="1">
    <location>
        <position position="258"/>
    </location>
</feature>
<dbReference type="Pfam" id="PF00246">
    <property type="entry name" value="Peptidase_M14"/>
    <property type="match status" value="1"/>
</dbReference>
<dbReference type="CDD" id="cd06239">
    <property type="entry name" value="M14-like"/>
    <property type="match status" value="1"/>
</dbReference>
<feature type="domain" description="Peptidase M14" evidence="3">
    <location>
        <begin position="43"/>
        <end position="293"/>
    </location>
</feature>
<dbReference type="InterPro" id="IPR000834">
    <property type="entry name" value="Peptidase_M14"/>
</dbReference>
<keyword evidence="2" id="KW-0732">Signal</keyword>
<keyword evidence="5" id="KW-1185">Reference proteome</keyword>
<evidence type="ECO:0000256" key="2">
    <source>
        <dbReference type="SAM" id="SignalP"/>
    </source>
</evidence>
<dbReference type="EMBL" id="JAANYN010000010">
    <property type="protein sequence ID" value="NHE59061.1"/>
    <property type="molecule type" value="Genomic_DNA"/>
</dbReference>
<feature type="signal peptide" evidence="2">
    <location>
        <begin position="1"/>
        <end position="20"/>
    </location>
</feature>
<evidence type="ECO:0000313" key="4">
    <source>
        <dbReference type="EMBL" id="NHE59061.1"/>
    </source>
</evidence>
<dbReference type="Gene3D" id="3.40.630.10">
    <property type="entry name" value="Zn peptidases"/>
    <property type="match status" value="1"/>
</dbReference>
<comment type="caution">
    <text evidence="4">The sequence shown here is derived from an EMBL/GenBank/DDBJ whole genome shotgun (WGS) entry which is preliminary data.</text>
</comment>
<name>A0ABX0HB36_9BACT</name>
<evidence type="ECO:0000259" key="3">
    <source>
        <dbReference type="PROSITE" id="PS52035"/>
    </source>
</evidence>
<evidence type="ECO:0000313" key="5">
    <source>
        <dbReference type="Proteomes" id="UP000649799"/>
    </source>
</evidence>
<dbReference type="Proteomes" id="UP000649799">
    <property type="component" value="Unassembled WGS sequence"/>
</dbReference>
<sequence length="490" mass="55728">MTTYYLFRLMLLICLILFQACREPQNTALMETADLAEAYAGFQENSITERRFGYNKIAPLINNRSSAFENQVLGYSVEGRPIHSLTFGEGEIKVLLWSQMHGNESTATMALFDLFNFLEGSSTDKFADLRSTIRENLLLRFIPMVNPDGAERFQRRNVQDIDLNRDAIRQSSPEGIILKEARDEFEPEFGFNLHDQNVYYNAQGTALPATISVLAPAYNEAREINPVRSRAMKLIAGMNRVLQEEVPGHVGKYNDTFEPRAFGDNFQKWGTSTILIESGGYPDDPEKQYIRKLNFMIILNALYEIASGGYENFNEDDYFAIPDNDSKLMDLLIKNVGTETNDYSYRTDIGIRRSDLYQEGIRYTRGNVSDWGDLSVYYGYQELDAEGMVLSPGKVWDEEVALEDLTDSLAWGMLKNGYMAVKTTEADKGKIHEWPLLLYSGDMKPAMKAGLDNNPDFYLEKDGKLRYAVVNGFLIDLEKQASAPFLQKVQ</sequence>
<dbReference type="SUPFAM" id="SSF53187">
    <property type="entry name" value="Zn-dependent exopeptidases"/>
    <property type="match status" value="1"/>
</dbReference>
<organism evidence="4 5">
    <name type="scientific">Cyclobacterium plantarum</name>
    <dbReference type="NCBI Taxonomy" id="2716263"/>
    <lineage>
        <taxon>Bacteria</taxon>
        <taxon>Pseudomonadati</taxon>
        <taxon>Bacteroidota</taxon>
        <taxon>Cytophagia</taxon>
        <taxon>Cytophagales</taxon>
        <taxon>Cyclobacteriaceae</taxon>
        <taxon>Cyclobacterium</taxon>
    </lineage>
</organism>
<dbReference type="RefSeq" id="WP_166150052.1">
    <property type="nucleotide sequence ID" value="NZ_JAANYN010000010.1"/>
</dbReference>
<comment type="similarity">
    <text evidence="1">Belongs to the peptidase M14 family.</text>
</comment>
<proteinExistence type="inferred from homology"/>
<feature type="chain" id="PRO_5045145790" evidence="2">
    <location>
        <begin position="21"/>
        <end position="490"/>
    </location>
</feature>
<evidence type="ECO:0000256" key="1">
    <source>
        <dbReference type="PROSITE-ProRule" id="PRU01379"/>
    </source>
</evidence>